<feature type="compositionally biased region" description="Pro residues" evidence="1">
    <location>
        <begin position="18"/>
        <end position="29"/>
    </location>
</feature>
<dbReference type="Gramene" id="OMO69477">
    <property type="protein sequence ID" value="OMO69477"/>
    <property type="gene ID" value="CCACVL1_19489"/>
</dbReference>
<protein>
    <submittedName>
        <fullName evidence="2">Uncharacterized protein</fullName>
    </submittedName>
</protein>
<dbReference type="EMBL" id="AWWV01012009">
    <property type="protein sequence ID" value="OMO69477.1"/>
    <property type="molecule type" value="Genomic_DNA"/>
</dbReference>
<dbReference type="Proteomes" id="UP000188268">
    <property type="component" value="Unassembled WGS sequence"/>
</dbReference>
<organism evidence="2 3">
    <name type="scientific">Corchorus capsularis</name>
    <name type="common">Jute</name>
    <dbReference type="NCBI Taxonomy" id="210143"/>
    <lineage>
        <taxon>Eukaryota</taxon>
        <taxon>Viridiplantae</taxon>
        <taxon>Streptophyta</taxon>
        <taxon>Embryophyta</taxon>
        <taxon>Tracheophyta</taxon>
        <taxon>Spermatophyta</taxon>
        <taxon>Magnoliopsida</taxon>
        <taxon>eudicotyledons</taxon>
        <taxon>Gunneridae</taxon>
        <taxon>Pentapetalae</taxon>
        <taxon>rosids</taxon>
        <taxon>malvids</taxon>
        <taxon>Malvales</taxon>
        <taxon>Malvaceae</taxon>
        <taxon>Grewioideae</taxon>
        <taxon>Apeibeae</taxon>
        <taxon>Corchorus</taxon>
    </lineage>
</organism>
<evidence type="ECO:0000313" key="3">
    <source>
        <dbReference type="Proteomes" id="UP000188268"/>
    </source>
</evidence>
<gene>
    <name evidence="2" type="ORF">CCACVL1_19489</name>
</gene>
<evidence type="ECO:0000313" key="2">
    <source>
        <dbReference type="EMBL" id="OMO69477.1"/>
    </source>
</evidence>
<keyword evidence="3" id="KW-1185">Reference proteome</keyword>
<accession>A0A1R3HGH8</accession>
<feature type="region of interest" description="Disordered" evidence="1">
    <location>
        <begin position="1"/>
        <end position="29"/>
    </location>
</feature>
<proteinExistence type="predicted"/>
<reference evidence="2 3" key="1">
    <citation type="submission" date="2013-09" db="EMBL/GenBank/DDBJ databases">
        <title>Corchorus capsularis genome sequencing.</title>
        <authorList>
            <person name="Alam M."/>
            <person name="Haque M.S."/>
            <person name="Islam M.S."/>
            <person name="Emdad E.M."/>
            <person name="Islam M.M."/>
            <person name="Ahmed B."/>
            <person name="Halim A."/>
            <person name="Hossen Q.M.M."/>
            <person name="Hossain M.Z."/>
            <person name="Ahmed R."/>
            <person name="Khan M.M."/>
            <person name="Islam R."/>
            <person name="Rashid M.M."/>
            <person name="Khan S.A."/>
            <person name="Rahman M.S."/>
            <person name="Alam M."/>
        </authorList>
    </citation>
    <scope>NUCLEOTIDE SEQUENCE [LARGE SCALE GENOMIC DNA]</scope>
    <source>
        <strain evidence="3">cv. CVL-1</strain>
        <tissue evidence="2">Whole seedling</tissue>
    </source>
</reference>
<sequence>MATEESRKSYKSVAVCPSAPPNYPTTPSM</sequence>
<name>A0A1R3HGH8_COCAP</name>
<dbReference type="AlphaFoldDB" id="A0A1R3HGH8"/>
<comment type="caution">
    <text evidence="2">The sequence shown here is derived from an EMBL/GenBank/DDBJ whole genome shotgun (WGS) entry which is preliminary data.</text>
</comment>
<evidence type="ECO:0000256" key="1">
    <source>
        <dbReference type="SAM" id="MobiDB-lite"/>
    </source>
</evidence>